<evidence type="ECO:0000313" key="2">
    <source>
        <dbReference type="EMBL" id="OQB74296.1"/>
    </source>
</evidence>
<gene>
    <name evidence="2" type="ORF">BWX89_00583</name>
</gene>
<dbReference type="InterPro" id="IPR058379">
    <property type="entry name" value="DUF8066"/>
</dbReference>
<protein>
    <submittedName>
        <fullName evidence="2">Uncharacterized protein</fullName>
    </submittedName>
</protein>
<keyword evidence="1" id="KW-1133">Transmembrane helix</keyword>
<name>A0A1V6CBP7_UNCT6</name>
<organism evidence="2">
    <name type="scientific">candidate division TA06 bacterium ADurb.Bin131</name>
    <dbReference type="NCBI Taxonomy" id="1852827"/>
    <lineage>
        <taxon>Bacteria</taxon>
        <taxon>Bacteria division TA06</taxon>
    </lineage>
</organism>
<proteinExistence type="predicted"/>
<keyword evidence="1" id="KW-0472">Membrane</keyword>
<dbReference type="EMBL" id="MWDQ01000045">
    <property type="protein sequence ID" value="OQB74296.1"/>
    <property type="molecule type" value="Genomic_DNA"/>
</dbReference>
<reference evidence="2" key="1">
    <citation type="submission" date="2017-02" db="EMBL/GenBank/DDBJ databases">
        <title>Delving into the versatile metabolic prowess of the omnipresent phylum Bacteroidetes.</title>
        <authorList>
            <person name="Nobu M.K."/>
            <person name="Mei R."/>
            <person name="Narihiro T."/>
            <person name="Kuroda K."/>
            <person name="Liu W.-T."/>
        </authorList>
    </citation>
    <scope>NUCLEOTIDE SEQUENCE</scope>
    <source>
        <strain evidence="2">ADurb.Bin131</strain>
    </source>
</reference>
<accession>A0A1V6CBP7</accession>
<dbReference type="Pfam" id="PF26262">
    <property type="entry name" value="DUF8066"/>
    <property type="match status" value="1"/>
</dbReference>
<dbReference type="Proteomes" id="UP000485562">
    <property type="component" value="Unassembled WGS sequence"/>
</dbReference>
<evidence type="ECO:0000256" key="1">
    <source>
        <dbReference type="SAM" id="Phobius"/>
    </source>
</evidence>
<dbReference type="AlphaFoldDB" id="A0A1V6CBP7"/>
<feature type="transmembrane region" description="Helical" evidence="1">
    <location>
        <begin position="6"/>
        <end position="27"/>
    </location>
</feature>
<sequence length="33" mass="3789">MAWLSTLIYLGISIAFLVLFYRMVVAIEKIANK</sequence>
<comment type="caution">
    <text evidence="2">The sequence shown here is derived from an EMBL/GenBank/DDBJ whole genome shotgun (WGS) entry which is preliminary data.</text>
</comment>
<keyword evidence="1" id="KW-0812">Transmembrane</keyword>